<dbReference type="EMBL" id="JACHMH010000001">
    <property type="protein sequence ID" value="MBB4679737.1"/>
    <property type="molecule type" value="Genomic_DNA"/>
</dbReference>
<dbReference type="AlphaFoldDB" id="A0A7W7CEJ0"/>
<proteinExistence type="predicted"/>
<name>A0A7W7CEJ0_9PSEU</name>
<dbReference type="Proteomes" id="UP000533598">
    <property type="component" value="Unassembled WGS sequence"/>
</dbReference>
<comment type="caution">
    <text evidence="1">The sequence shown here is derived from an EMBL/GenBank/DDBJ whole genome shotgun (WGS) entry which is preliminary data.</text>
</comment>
<reference evidence="1 2" key="1">
    <citation type="submission" date="2020-08" db="EMBL/GenBank/DDBJ databases">
        <title>Sequencing the genomes of 1000 actinobacteria strains.</title>
        <authorList>
            <person name="Klenk H.-P."/>
        </authorList>
    </citation>
    <scope>NUCLEOTIDE SEQUENCE [LARGE SCALE GENOMIC DNA]</scope>
    <source>
        <strain evidence="1 2">DSM 44230</strain>
    </source>
</reference>
<protein>
    <submittedName>
        <fullName evidence="1">Uncharacterized protein</fullName>
    </submittedName>
</protein>
<sequence length="37" mass="4299">MRKLLRELRNLAADLAYGVHAGHAIRHGLPAPRRRRR</sequence>
<accession>A0A7W7CEJ0</accession>
<keyword evidence="2" id="KW-1185">Reference proteome</keyword>
<evidence type="ECO:0000313" key="1">
    <source>
        <dbReference type="EMBL" id="MBB4679737.1"/>
    </source>
</evidence>
<evidence type="ECO:0000313" key="2">
    <source>
        <dbReference type="Proteomes" id="UP000533598"/>
    </source>
</evidence>
<gene>
    <name evidence="1" type="ORF">HNR67_005855</name>
</gene>
<organism evidence="1 2">
    <name type="scientific">Crossiella cryophila</name>
    <dbReference type="NCBI Taxonomy" id="43355"/>
    <lineage>
        <taxon>Bacteria</taxon>
        <taxon>Bacillati</taxon>
        <taxon>Actinomycetota</taxon>
        <taxon>Actinomycetes</taxon>
        <taxon>Pseudonocardiales</taxon>
        <taxon>Pseudonocardiaceae</taxon>
        <taxon>Crossiella</taxon>
    </lineage>
</organism>